<comment type="caution">
    <text evidence="3">The sequence shown here is derived from an EMBL/GenBank/DDBJ whole genome shotgun (WGS) entry which is preliminary data.</text>
</comment>
<evidence type="ECO:0000313" key="4">
    <source>
        <dbReference type="Proteomes" id="UP001497480"/>
    </source>
</evidence>
<dbReference type="InterPro" id="IPR007700">
    <property type="entry name" value="DUF668"/>
</dbReference>
<sequence>MALENLLIKVKTAFSHSINPVLPSNPKKLFLKTKPKNVGVLAFEIASVVSKLLHLWQYLSDANITRLRNDAVSFEGVLKLISNDESFLLSLARAEFIDSIRLVSDSVSRLSHKCYDPNLRSFHRVFNEFANSGYDPFMWTFACPKEIEDKRKKMELYVSITQALRKEMEELSIMENGLKKTLLSHNNINEKIEAFSSSIGKDHQKICDLQHKILCQKQQVKELKEKSLWNNGYDGVVLLLVRFCFTVLARVKVVFFGIGPCLSRSLSASATVYPSAPNFISGSLKSSKLKLEKSQDFVSEFFESNCKVLKPGQNTLGDSALALHYANLVIVAEKMIKSPQLVGIEARNDLYDMLPSSIRSSLRSRLKGSIGFCASDPVLAGEWKDALVRILWWLSPLAHNMIKWHNERSFEHQKLVPKSNVLLLQTLFFANKDKTEAAITELLVGLNYIWRVLTTNLFEIHIAALAPILLLHTLTDLNNIINLRVLGFRFIIV</sequence>
<dbReference type="InterPro" id="IPR021864">
    <property type="entry name" value="DUF3475"/>
</dbReference>
<protein>
    <submittedName>
        <fullName evidence="3">Uncharacterized protein</fullName>
    </submittedName>
</protein>
<keyword evidence="4" id="KW-1185">Reference proteome</keyword>
<feature type="domain" description="DUF3475" evidence="2">
    <location>
        <begin position="40"/>
        <end position="95"/>
    </location>
</feature>
<dbReference type="GO" id="GO:0045927">
    <property type="term" value="P:positive regulation of growth"/>
    <property type="evidence" value="ECO:0007669"/>
    <property type="project" value="InterPro"/>
</dbReference>
<dbReference type="Pfam" id="PF11961">
    <property type="entry name" value="DUF3475"/>
    <property type="match status" value="1"/>
</dbReference>
<organism evidence="3 4">
    <name type="scientific">Lupinus luteus</name>
    <name type="common">European yellow lupine</name>
    <dbReference type="NCBI Taxonomy" id="3873"/>
    <lineage>
        <taxon>Eukaryota</taxon>
        <taxon>Viridiplantae</taxon>
        <taxon>Streptophyta</taxon>
        <taxon>Embryophyta</taxon>
        <taxon>Tracheophyta</taxon>
        <taxon>Spermatophyta</taxon>
        <taxon>Magnoliopsida</taxon>
        <taxon>eudicotyledons</taxon>
        <taxon>Gunneridae</taxon>
        <taxon>Pentapetalae</taxon>
        <taxon>rosids</taxon>
        <taxon>fabids</taxon>
        <taxon>Fabales</taxon>
        <taxon>Fabaceae</taxon>
        <taxon>Papilionoideae</taxon>
        <taxon>50 kb inversion clade</taxon>
        <taxon>genistoids sensu lato</taxon>
        <taxon>core genistoids</taxon>
        <taxon>Genisteae</taxon>
        <taxon>Lupinus</taxon>
    </lineage>
</organism>
<name>A0AAV1YGR9_LUPLU</name>
<dbReference type="PANTHER" id="PTHR31371">
    <property type="entry name" value="BNAC09G50660D PROTEIN"/>
    <property type="match status" value="1"/>
</dbReference>
<evidence type="ECO:0000259" key="2">
    <source>
        <dbReference type="Pfam" id="PF11961"/>
    </source>
</evidence>
<gene>
    <name evidence="3" type="ORF">LLUT_LOCUS34274</name>
</gene>
<dbReference type="AlphaFoldDB" id="A0AAV1YGR9"/>
<feature type="domain" description="DUF668" evidence="1">
    <location>
        <begin position="315"/>
        <end position="403"/>
    </location>
</feature>
<proteinExistence type="predicted"/>
<reference evidence="3 4" key="1">
    <citation type="submission" date="2024-03" db="EMBL/GenBank/DDBJ databases">
        <authorList>
            <person name="Martinez-Hernandez J."/>
        </authorList>
    </citation>
    <scope>NUCLEOTIDE SEQUENCE [LARGE SCALE GENOMIC DNA]</scope>
</reference>
<evidence type="ECO:0000313" key="3">
    <source>
        <dbReference type="EMBL" id="CAL0333214.1"/>
    </source>
</evidence>
<dbReference type="Pfam" id="PF05003">
    <property type="entry name" value="DUF668"/>
    <property type="match status" value="1"/>
</dbReference>
<evidence type="ECO:0000259" key="1">
    <source>
        <dbReference type="Pfam" id="PF05003"/>
    </source>
</evidence>
<accession>A0AAV1YGR9</accession>
<dbReference type="EMBL" id="CAXHTB010000025">
    <property type="protein sequence ID" value="CAL0333214.1"/>
    <property type="molecule type" value="Genomic_DNA"/>
</dbReference>
<dbReference type="PANTHER" id="PTHR31371:SF11">
    <property type="entry name" value="DUF3475 DOMAIN PROTEIN"/>
    <property type="match status" value="1"/>
</dbReference>
<dbReference type="Proteomes" id="UP001497480">
    <property type="component" value="Unassembled WGS sequence"/>
</dbReference>